<gene>
    <name evidence="1" type="ORF">L5014_23500</name>
</gene>
<evidence type="ECO:0000313" key="2">
    <source>
        <dbReference type="Proteomes" id="UP001139308"/>
    </source>
</evidence>
<name>A0A9X1RTT1_9BURK</name>
<protein>
    <submittedName>
        <fullName evidence="1">Uncharacterized protein</fullName>
    </submittedName>
</protein>
<proteinExistence type="predicted"/>
<comment type="caution">
    <text evidence="1">The sequence shown here is derived from an EMBL/GenBank/DDBJ whole genome shotgun (WGS) entry which is preliminary data.</text>
</comment>
<keyword evidence="2" id="KW-1185">Reference proteome</keyword>
<reference evidence="1" key="1">
    <citation type="submission" date="2022-01" db="EMBL/GenBank/DDBJ databases">
        <title>Genome sequence and assembly of Parabukholderia sp. RG36.</title>
        <authorList>
            <person name="Chhetri G."/>
        </authorList>
    </citation>
    <scope>NUCLEOTIDE SEQUENCE</scope>
    <source>
        <strain evidence="1">RG36</strain>
    </source>
</reference>
<dbReference type="AlphaFoldDB" id="A0A9X1RTT1"/>
<dbReference type="EMBL" id="JAKLJA010000023">
    <property type="protein sequence ID" value="MCG5076304.1"/>
    <property type="molecule type" value="Genomic_DNA"/>
</dbReference>
<accession>A0A9X1RTT1</accession>
<dbReference type="Proteomes" id="UP001139308">
    <property type="component" value="Unassembled WGS sequence"/>
</dbReference>
<sequence length="93" mass="10886">MENDIMKRRQERWKEIAMLCFAALTHGTGKALYAAPIGGAASLTSTLVLLRSERDYRASLVRPRRCARSVVRRHVLYRSRHIRHAQRRERSIR</sequence>
<evidence type="ECO:0000313" key="1">
    <source>
        <dbReference type="EMBL" id="MCG5076304.1"/>
    </source>
</evidence>
<organism evidence="1 2">
    <name type="scientific">Paraburkholderia tagetis</name>
    <dbReference type="NCBI Taxonomy" id="2913261"/>
    <lineage>
        <taxon>Bacteria</taxon>
        <taxon>Pseudomonadati</taxon>
        <taxon>Pseudomonadota</taxon>
        <taxon>Betaproteobacteria</taxon>
        <taxon>Burkholderiales</taxon>
        <taxon>Burkholderiaceae</taxon>
        <taxon>Paraburkholderia</taxon>
    </lineage>
</organism>